<name>A0ABD1LN58_9FABA</name>
<dbReference type="AlphaFoldDB" id="A0ABD1LN58"/>
<dbReference type="InterPro" id="IPR058942">
    <property type="entry name" value="AT3G52170-like"/>
</dbReference>
<protein>
    <recommendedName>
        <fullName evidence="2">AT3G52170-like helix-turn-helix domain-containing protein</fullName>
    </recommendedName>
</protein>
<comment type="caution">
    <text evidence="3">The sequence shown here is derived from an EMBL/GenBank/DDBJ whole genome shotgun (WGS) entry which is preliminary data.</text>
</comment>
<evidence type="ECO:0000313" key="3">
    <source>
        <dbReference type="EMBL" id="KAL2324945.1"/>
    </source>
</evidence>
<organism evidence="3 4">
    <name type="scientific">Flemingia macrophylla</name>
    <dbReference type="NCBI Taxonomy" id="520843"/>
    <lineage>
        <taxon>Eukaryota</taxon>
        <taxon>Viridiplantae</taxon>
        <taxon>Streptophyta</taxon>
        <taxon>Embryophyta</taxon>
        <taxon>Tracheophyta</taxon>
        <taxon>Spermatophyta</taxon>
        <taxon>Magnoliopsida</taxon>
        <taxon>eudicotyledons</taxon>
        <taxon>Gunneridae</taxon>
        <taxon>Pentapetalae</taxon>
        <taxon>rosids</taxon>
        <taxon>fabids</taxon>
        <taxon>Fabales</taxon>
        <taxon>Fabaceae</taxon>
        <taxon>Papilionoideae</taxon>
        <taxon>50 kb inversion clade</taxon>
        <taxon>NPAAA clade</taxon>
        <taxon>indigoferoid/millettioid clade</taxon>
        <taxon>Phaseoleae</taxon>
        <taxon>Flemingia</taxon>
    </lineage>
</organism>
<feature type="region of interest" description="Disordered" evidence="1">
    <location>
        <begin position="336"/>
        <end position="392"/>
    </location>
</feature>
<feature type="region of interest" description="Disordered" evidence="1">
    <location>
        <begin position="290"/>
        <end position="309"/>
    </location>
</feature>
<reference evidence="3 4" key="1">
    <citation type="submission" date="2024-08" db="EMBL/GenBank/DDBJ databases">
        <title>Insights into the chromosomal genome structure of Flemingia macrophylla.</title>
        <authorList>
            <person name="Ding Y."/>
            <person name="Zhao Y."/>
            <person name="Bi W."/>
            <person name="Wu M."/>
            <person name="Zhao G."/>
            <person name="Gong Y."/>
            <person name="Li W."/>
            <person name="Zhang P."/>
        </authorList>
    </citation>
    <scope>NUCLEOTIDE SEQUENCE [LARGE SCALE GENOMIC DNA]</scope>
    <source>
        <strain evidence="3">DYQJB</strain>
        <tissue evidence="3">Leaf</tissue>
    </source>
</reference>
<evidence type="ECO:0000313" key="4">
    <source>
        <dbReference type="Proteomes" id="UP001603857"/>
    </source>
</evidence>
<proteinExistence type="predicted"/>
<dbReference type="PANTHER" id="PTHR34568">
    <property type="entry name" value="RRM DOMAIN-CONTAINING PROTEIN"/>
    <property type="match status" value="1"/>
</dbReference>
<feature type="compositionally biased region" description="Basic and acidic residues" evidence="1">
    <location>
        <begin position="355"/>
        <end position="387"/>
    </location>
</feature>
<evidence type="ECO:0000259" key="2">
    <source>
        <dbReference type="Pfam" id="PF25896"/>
    </source>
</evidence>
<feature type="compositionally biased region" description="Basic and acidic residues" evidence="1">
    <location>
        <begin position="17"/>
        <end position="33"/>
    </location>
</feature>
<sequence length="499" mass="55349">MMQSVKSGWGRTFALSKHNESEGKKTRIRRSKEERKAMVQSFIQKYQESNHGNFPSLNLTHKEVGGSFYTVREIVRDIIQENRVLGPAKFTIEELNTDQFFEQNPLGSIARDPQPFSAVTENHSEHDKHPDTNGKVICVSNGSYTDAQVVDKGRVISVGHIDVTDKKPIEVADGAEHLMVAKDHTLNVSQVDVMSNESVETAVVSDECCTETEHNIVDKGHAINGSQVNVINKLSEEAAVPEVEVDDPSELKQNVEQELTAATTPMAKVTALADDLIVETFPLRSVSRTTDGIQNLGGLRDSSNSPENDINMFELKQGEKSELNRIEPSKNLNLLDEKFEDDPGNQILKNISDPGLDKENLGDKLEESSNHSNRKEDFDHHGLEDRTNPQVRVSHQNTITLDTMKQGQLIDGAKTNTEINDLSKSCKPSEKDGGLLKADIHRIDGQLGGNSQRSSKTTVDRINLESWDGAAKNSEKQEPNLFFAVLKVLADAFVKFWSG</sequence>
<dbReference type="PANTHER" id="PTHR34568:SF1">
    <property type="entry name" value="DNA BINDING PROTEIN"/>
    <property type="match status" value="1"/>
</dbReference>
<dbReference type="Pfam" id="PF25896">
    <property type="entry name" value="HTH_AT3G52170"/>
    <property type="match status" value="1"/>
</dbReference>
<accession>A0ABD1LN58</accession>
<dbReference type="Proteomes" id="UP001603857">
    <property type="component" value="Unassembled WGS sequence"/>
</dbReference>
<keyword evidence="4" id="KW-1185">Reference proteome</keyword>
<gene>
    <name evidence="3" type="ORF">Fmac_024003</name>
</gene>
<dbReference type="EMBL" id="JBGMDY010000008">
    <property type="protein sequence ID" value="KAL2324945.1"/>
    <property type="molecule type" value="Genomic_DNA"/>
</dbReference>
<evidence type="ECO:0000256" key="1">
    <source>
        <dbReference type="SAM" id="MobiDB-lite"/>
    </source>
</evidence>
<dbReference type="InterPro" id="IPR058941">
    <property type="entry name" value="HTH_AT3G52170-like"/>
</dbReference>
<feature type="domain" description="AT3G52170-like helix-turn-helix" evidence="2">
    <location>
        <begin position="31"/>
        <end position="79"/>
    </location>
</feature>
<feature type="region of interest" description="Disordered" evidence="1">
    <location>
        <begin position="1"/>
        <end position="33"/>
    </location>
</feature>